<evidence type="ECO:0000313" key="2">
    <source>
        <dbReference type="Proteomes" id="UP000651120"/>
    </source>
</evidence>
<protein>
    <submittedName>
        <fullName evidence="1">Uncharacterized protein</fullName>
    </submittedName>
</protein>
<evidence type="ECO:0000313" key="1">
    <source>
        <dbReference type="EMBL" id="HII46099.1"/>
    </source>
</evidence>
<gene>
    <name evidence="1" type="ORF">HA333_01110</name>
</gene>
<dbReference type="EMBL" id="DUJP01000007">
    <property type="protein sequence ID" value="HII46099.1"/>
    <property type="molecule type" value="Genomic_DNA"/>
</dbReference>
<dbReference type="OrthoDB" id="28190at2157"/>
<dbReference type="Proteomes" id="UP000651120">
    <property type="component" value="Unassembled WGS sequence"/>
</dbReference>
<organism evidence="1 2">
    <name type="scientific">Pyrobaculum aerophilum</name>
    <dbReference type="NCBI Taxonomy" id="13773"/>
    <lineage>
        <taxon>Archaea</taxon>
        <taxon>Thermoproteota</taxon>
        <taxon>Thermoprotei</taxon>
        <taxon>Thermoproteales</taxon>
        <taxon>Thermoproteaceae</taxon>
        <taxon>Pyrobaculum</taxon>
    </lineage>
</organism>
<sequence>MWRGEKYRVECTPSHLLSLATKIAEAEATPYLEVYKQIIISIEAEYSGTRHIVAALLAEK</sequence>
<reference evidence="1" key="1">
    <citation type="journal article" date="2020" name="bioRxiv">
        <title>A rank-normalized archaeal taxonomy based on genome phylogeny resolves widespread incomplete and uneven classifications.</title>
        <authorList>
            <person name="Rinke C."/>
            <person name="Chuvochina M."/>
            <person name="Mussig A.J."/>
            <person name="Chaumeil P.-A."/>
            <person name="Waite D.W."/>
            <person name="Whitman W.B."/>
            <person name="Parks D.H."/>
            <person name="Hugenholtz P."/>
        </authorList>
    </citation>
    <scope>NUCLEOTIDE SEQUENCE</scope>
    <source>
        <strain evidence="1">UBA8839</strain>
    </source>
</reference>
<proteinExistence type="predicted"/>
<comment type="caution">
    <text evidence="1">The sequence shown here is derived from an EMBL/GenBank/DDBJ whole genome shotgun (WGS) entry which is preliminary data.</text>
</comment>
<accession>A0A832T1K6</accession>
<name>A0A832T1K6_9CREN</name>
<dbReference type="AlphaFoldDB" id="A0A832T1K6"/>